<dbReference type="Proteomes" id="UP000245207">
    <property type="component" value="Unassembled WGS sequence"/>
</dbReference>
<keyword evidence="7" id="KW-0325">Glycoprotein</keyword>
<dbReference type="SUPFAM" id="SSF52058">
    <property type="entry name" value="L domain-like"/>
    <property type="match status" value="1"/>
</dbReference>
<dbReference type="InterPro" id="IPR003591">
    <property type="entry name" value="Leu-rich_rpt_typical-subtyp"/>
</dbReference>
<sequence length="454" mass="50647">MSGLLHLTLNGNFLRSDTMRFLGAFPSLKFLSLSSCMLYAAALAEALASFTNLKILDLSFNNLTGSIPTEIQTMSSLQVLSLAGNSLDGVLPEYGLCELKKLQELDLHANNFEGNLPQCFDKFSSLKLFEISSNKFSGIIPPSLISNLTSLEYLDFSHNKFEGALSFSSFANHSKLEVVEFISDNDKFEVETQEPIGWVPMFQLKVLLLSNCNVNRAKGRVVPSFLRSQHKLRVLDLSHNFLDEPFPTWLINNNTMLEVLNLRNNSFGDRIHMPPYRNVHLRKLDISGNHMIGTIPSDIGKFFPDLNFLNLSRNALSGDFPSSIANMSALIILDLSDNEISGEVPQELFTGFFQEWYAKVYVKDKNVSDRLRDVVGSWFGDIEAVPHFLATNGEKYGSEGLNKSSNGTQGKPNSLCALFWKNTYTLIAIREETTLGMFGKVIVIIVAALASENR</sequence>
<dbReference type="Pfam" id="PF00560">
    <property type="entry name" value="LRR_1"/>
    <property type="match status" value="1"/>
</dbReference>
<keyword evidence="4" id="KW-0732">Signal</keyword>
<evidence type="ECO:0000256" key="2">
    <source>
        <dbReference type="ARBA" id="ARBA00009592"/>
    </source>
</evidence>
<gene>
    <name evidence="10" type="ORF">CTI12_AA069940</name>
</gene>
<dbReference type="OrthoDB" id="4691307at2759"/>
<dbReference type="STRING" id="35608.A0A2U1Q638"/>
<comment type="similarity">
    <text evidence="2">Belongs to the RLP family.</text>
</comment>
<dbReference type="FunFam" id="3.80.10.10:FF:000041">
    <property type="entry name" value="LRR receptor-like serine/threonine-protein kinase ERECTA"/>
    <property type="match status" value="1"/>
</dbReference>
<organism evidence="10 11">
    <name type="scientific">Artemisia annua</name>
    <name type="common">Sweet wormwood</name>
    <dbReference type="NCBI Taxonomy" id="35608"/>
    <lineage>
        <taxon>Eukaryota</taxon>
        <taxon>Viridiplantae</taxon>
        <taxon>Streptophyta</taxon>
        <taxon>Embryophyta</taxon>
        <taxon>Tracheophyta</taxon>
        <taxon>Spermatophyta</taxon>
        <taxon>Magnoliopsida</taxon>
        <taxon>eudicotyledons</taxon>
        <taxon>Gunneridae</taxon>
        <taxon>Pentapetalae</taxon>
        <taxon>asterids</taxon>
        <taxon>campanulids</taxon>
        <taxon>Asterales</taxon>
        <taxon>Asteraceae</taxon>
        <taxon>Asteroideae</taxon>
        <taxon>Anthemideae</taxon>
        <taxon>Artemisiinae</taxon>
        <taxon>Artemisia</taxon>
    </lineage>
</organism>
<dbReference type="EMBL" id="PKPP01000380">
    <property type="protein sequence ID" value="PWA93480.1"/>
    <property type="molecule type" value="Genomic_DNA"/>
</dbReference>
<evidence type="ECO:0000256" key="1">
    <source>
        <dbReference type="ARBA" id="ARBA00004370"/>
    </source>
</evidence>
<dbReference type="InterPro" id="IPR032675">
    <property type="entry name" value="LRR_dom_sf"/>
</dbReference>
<evidence type="ECO:0000256" key="4">
    <source>
        <dbReference type="ARBA" id="ARBA00022729"/>
    </source>
</evidence>
<dbReference type="InterPro" id="IPR051502">
    <property type="entry name" value="RLP_Defense_Trigger"/>
</dbReference>
<keyword evidence="6 8" id="KW-0472">Membrane</keyword>
<evidence type="ECO:0000313" key="10">
    <source>
        <dbReference type="EMBL" id="PWA93480.1"/>
    </source>
</evidence>
<evidence type="ECO:0000256" key="3">
    <source>
        <dbReference type="ARBA" id="ARBA00022614"/>
    </source>
</evidence>
<keyword evidence="5" id="KW-0677">Repeat</keyword>
<evidence type="ECO:0000259" key="9">
    <source>
        <dbReference type="Pfam" id="PF23598"/>
    </source>
</evidence>
<dbReference type="InterPro" id="IPR001611">
    <property type="entry name" value="Leu-rich_rpt"/>
</dbReference>
<keyword evidence="10" id="KW-0675">Receptor</keyword>
<feature type="domain" description="Disease resistance R13L4/SHOC-2-like LRR" evidence="9">
    <location>
        <begin position="19"/>
        <end position="226"/>
    </location>
</feature>
<dbReference type="GO" id="GO:0016020">
    <property type="term" value="C:membrane"/>
    <property type="evidence" value="ECO:0007669"/>
    <property type="project" value="UniProtKB-SubCell"/>
</dbReference>
<evidence type="ECO:0000256" key="5">
    <source>
        <dbReference type="ARBA" id="ARBA00022737"/>
    </source>
</evidence>
<keyword evidence="8" id="KW-1133">Transmembrane helix</keyword>
<dbReference type="GO" id="GO:0006952">
    <property type="term" value="P:defense response"/>
    <property type="evidence" value="ECO:0007669"/>
    <property type="project" value="UniProtKB-ARBA"/>
</dbReference>
<protein>
    <submittedName>
        <fullName evidence="10">Receptor like protein 56</fullName>
    </submittedName>
</protein>
<evidence type="ECO:0000256" key="6">
    <source>
        <dbReference type="ARBA" id="ARBA00023136"/>
    </source>
</evidence>
<dbReference type="Pfam" id="PF23598">
    <property type="entry name" value="LRR_14"/>
    <property type="match status" value="1"/>
</dbReference>
<dbReference type="InterPro" id="IPR055414">
    <property type="entry name" value="LRR_R13L4/SHOC2-like"/>
</dbReference>
<keyword evidence="3" id="KW-0433">Leucine-rich repeat</keyword>
<keyword evidence="8" id="KW-0812">Transmembrane</keyword>
<dbReference type="PROSITE" id="PS51450">
    <property type="entry name" value="LRR"/>
    <property type="match status" value="1"/>
</dbReference>
<dbReference type="PRINTS" id="PR00019">
    <property type="entry name" value="LEURICHRPT"/>
</dbReference>
<dbReference type="GO" id="GO:0051707">
    <property type="term" value="P:response to other organism"/>
    <property type="evidence" value="ECO:0007669"/>
    <property type="project" value="UniProtKB-ARBA"/>
</dbReference>
<dbReference type="SMART" id="SM00369">
    <property type="entry name" value="LRR_TYP"/>
    <property type="match status" value="5"/>
</dbReference>
<comment type="subcellular location">
    <subcellularLocation>
        <location evidence="1">Membrane</location>
    </subcellularLocation>
</comment>
<evidence type="ECO:0000256" key="7">
    <source>
        <dbReference type="ARBA" id="ARBA00023180"/>
    </source>
</evidence>
<evidence type="ECO:0000313" key="11">
    <source>
        <dbReference type="Proteomes" id="UP000245207"/>
    </source>
</evidence>
<keyword evidence="11" id="KW-1185">Reference proteome</keyword>
<proteinExistence type="inferred from homology"/>
<evidence type="ECO:0000256" key="8">
    <source>
        <dbReference type="SAM" id="Phobius"/>
    </source>
</evidence>
<dbReference type="PANTHER" id="PTHR48062:SF21">
    <property type="entry name" value="RECEPTOR-LIKE PROTEIN 12"/>
    <property type="match status" value="1"/>
</dbReference>
<dbReference type="PANTHER" id="PTHR48062">
    <property type="entry name" value="RECEPTOR-LIKE PROTEIN 14"/>
    <property type="match status" value="1"/>
</dbReference>
<dbReference type="Pfam" id="PF13516">
    <property type="entry name" value="LRR_6"/>
    <property type="match status" value="1"/>
</dbReference>
<dbReference type="AlphaFoldDB" id="A0A2U1Q638"/>
<dbReference type="Gene3D" id="3.80.10.10">
    <property type="entry name" value="Ribonuclease Inhibitor"/>
    <property type="match status" value="2"/>
</dbReference>
<name>A0A2U1Q638_ARTAN</name>
<accession>A0A2U1Q638</accession>
<dbReference type="Pfam" id="PF13855">
    <property type="entry name" value="LRR_8"/>
    <property type="match status" value="1"/>
</dbReference>
<comment type="caution">
    <text evidence="10">The sequence shown here is derived from an EMBL/GenBank/DDBJ whole genome shotgun (WGS) entry which is preliminary data.</text>
</comment>
<reference evidence="10 11" key="1">
    <citation type="journal article" date="2018" name="Mol. Plant">
        <title>The genome of Artemisia annua provides insight into the evolution of Asteraceae family and artemisinin biosynthesis.</title>
        <authorList>
            <person name="Shen Q."/>
            <person name="Zhang L."/>
            <person name="Liao Z."/>
            <person name="Wang S."/>
            <person name="Yan T."/>
            <person name="Shi P."/>
            <person name="Liu M."/>
            <person name="Fu X."/>
            <person name="Pan Q."/>
            <person name="Wang Y."/>
            <person name="Lv Z."/>
            <person name="Lu X."/>
            <person name="Zhang F."/>
            <person name="Jiang W."/>
            <person name="Ma Y."/>
            <person name="Chen M."/>
            <person name="Hao X."/>
            <person name="Li L."/>
            <person name="Tang Y."/>
            <person name="Lv G."/>
            <person name="Zhou Y."/>
            <person name="Sun X."/>
            <person name="Brodelius P.E."/>
            <person name="Rose J.K.C."/>
            <person name="Tang K."/>
        </authorList>
    </citation>
    <scope>NUCLEOTIDE SEQUENCE [LARGE SCALE GENOMIC DNA]</scope>
    <source>
        <strain evidence="11">cv. Huhao1</strain>
        <tissue evidence="10">Leaf</tissue>
    </source>
</reference>
<feature type="transmembrane region" description="Helical" evidence="8">
    <location>
        <begin position="21"/>
        <end position="44"/>
    </location>
</feature>